<dbReference type="PIRSF" id="PIRSF012526">
    <property type="entry name" value="CYTH_UCP012526"/>
    <property type="match status" value="1"/>
</dbReference>
<name>A0A1W5ZXF5_9BACI</name>
<dbReference type="PROSITE" id="PS51707">
    <property type="entry name" value="CYTH"/>
    <property type="match status" value="1"/>
</dbReference>
<evidence type="ECO:0000259" key="1">
    <source>
        <dbReference type="PROSITE" id="PS51707"/>
    </source>
</evidence>
<dbReference type="Gene3D" id="2.40.320.10">
    <property type="entry name" value="Hypothetical Protein Pfu-838710-001"/>
    <property type="match status" value="1"/>
</dbReference>
<feature type="domain" description="CYTH" evidence="1">
    <location>
        <begin position="4"/>
        <end position="192"/>
    </location>
</feature>
<dbReference type="InterPro" id="IPR023577">
    <property type="entry name" value="CYTH_domain"/>
</dbReference>
<organism evidence="2 3">
    <name type="scientific">Halobacillus mangrovi</name>
    <dbReference type="NCBI Taxonomy" id="402384"/>
    <lineage>
        <taxon>Bacteria</taxon>
        <taxon>Bacillati</taxon>
        <taxon>Bacillota</taxon>
        <taxon>Bacilli</taxon>
        <taxon>Bacillales</taxon>
        <taxon>Bacillaceae</taxon>
        <taxon>Halobacillus</taxon>
    </lineage>
</organism>
<dbReference type="OrthoDB" id="384378at2"/>
<dbReference type="SMART" id="SM01118">
    <property type="entry name" value="CYTH"/>
    <property type="match status" value="1"/>
</dbReference>
<sequence length="193" mass="23167">MSQEIEIEFKNLLTLEEYEQVYQYLPFKSVELIEQTNYYFESDDFKLREQGAALRIRKKNDQWMLTLKQPHEEGLLETHDSLTEEEANLWIQNKMVEKPHTKKQLRELDISVDELTYLGSLTTRRKELEFKETTVVIDHSLYYDEEDFELEVEAPSKQQGEEVFEEILSACDIPKRETDNKIRRFYKAKLKSE</sequence>
<dbReference type="InterPro" id="IPR033469">
    <property type="entry name" value="CYTH-like_dom_sf"/>
</dbReference>
<reference evidence="2 3" key="1">
    <citation type="submission" date="2017-04" db="EMBL/GenBank/DDBJ databases">
        <title>The whole genome sequencing and assembly of Halobacillus mangrovi strain.</title>
        <authorList>
            <person name="Lee S.-J."/>
            <person name="Park M.-K."/>
            <person name="Kim J.-Y."/>
            <person name="Lee Y.-J."/>
            <person name="Yi H."/>
            <person name="Bahn Y.-S."/>
            <person name="Kim J.F."/>
            <person name="Lee D.-W."/>
        </authorList>
    </citation>
    <scope>NUCLEOTIDE SEQUENCE [LARGE SCALE GENOMIC DNA]</scope>
    <source>
        <strain evidence="2 3">KTB 131</strain>
    </source>
</reference>
<dbReference type="KEGG" id="hmn:HM131_14660"/>
<dbReference type="Pfam" id="PF01928">
    <property type="entry name" value="CYTH"/>
    <property type="match status" value="1"/>
</dbReference>
<protein>
    <submittedName>
        <fullName evidence="2">Adenylate cyclase</fullName>
    </submittedName>
</protein>
<dbReference type="CDD" id="cd07762">
    <property type="entry name" value="CYTH-like_Pase_1"/>
    <property type="match status" value="1"/>
</dbReference>
<keyword evidence="3" id="KW-1185">Reference proteome</keyword>
<evidence type="ECO:0000313" key="3">
    <source>
        <dbReference type="Proteomes" id="UP000192527"/>
    </source>
</evidence>
<dbReference type="InterPro" id="IPR009195">
    <property type="entry name" value="Uncharacterised_YjbK"/>
</dbReference>
<evidence type="ECO:0000313" key="2">
    <source>
        <dbReference type="EMBL" id="ARI78015.1"/>
    </source>
</evidence>
<dbReference type="SUPFAM" id="SSF55154">
    <property type="entry name" value="CYTH-like phosphatases"/>
    <property type="match status" value="1"/>
</dbReference>
<dbReference type="Proteomes" id="UP000192527">
    <property type="component" value="Chromosome"/>
</dbReference>
<dbReference type="AlphaFoldDB" id="A0A1W5ZXF5"/>
<accession>A0A1W5ZXF5</accession>
<dbReference type="RefSeq" id="WP_085030476.1">
    <property type="nucleotide sequence ID" value="NZ_CP020772.1"/>
</dbReference>
<proteinExistence type="predicted"/>
<gene>
    <name evidence="2" type="ORF">HM131_14660</name>
</gene>
<dbReference type="EMBL" id="CP020772">
    <property type="protein sequence ID" value="ARI78015.1"/>
    <property type="molecule type" value="Genomic_DNA"/>
</dbReference>
<dbReference type="STRING" id="402384.HM131_14660"/>